<organism evidence="2 3">
    <name type="scientific">Enterococcus florum</name>
    <dbReference type="NCBI Taxonomy" id="2480627"/>
    <lineage>
        <taxon>Bacteria</taxon>
        <taxon>Bacillati</taxon>
        <taxon>Bacillota</taxon>
        <taxon>Bacilli</taxon>
        <taxon>Lactobacillales</taxon>
        <taxon>Enterococcaceae</taxon>
        <taxon>Enterococcus</taxon>
    </lineage>
</organism>
<feature type="transmembrane region" description="Helical" evidence="1">
    <location>
        <begin position="29"/>
        <end position="47"/>
    </location>
</feature>
<keyword evidence="1" id="KW-0812">Transmembrane</keyword>
<name>A0A4P5PGA2_9ENTE</name>
<keyword evidence="1" id="KW-1133">Transmembrane helix</keyword>
<evidence type="ECO:0000313" key="3">
    <source>
        <dbReference type="Proteomes" id="UP000290567"/>
    </source>
</evidence>
<proteinExistence type="predicted"/>
<gene>
    <name evidence="2" type="ORF">NRIC_04140</name>
</gene>
<dbReference type="EMBL" id="BJCC01000003">
    <property type="protein sequence ID" value="GCF92523.1"/>
    <property type="molecule type" value="Genomic_DNA"/>
</dbReference>
<dbReference type="AlphaFoldDB" id="A0A4P5PGA2"/>
<protein>
    <submittedName>
        <fullName evidence="2">Uncharacterized protein</fullName>
    </submittedName>
</protein>
<dbReference type="Proteomes" id="UP000290567">
    <property type="component" value="Unassembled WGS sequence"/>
</dbReference>
<reference evidence="3" key="1">
    <citation type="submission" date="2019-02" db="EMBL/GenBank/DDBJ databases">
        <title>Draft genome sequence of Enterococcus sp. Gos25-1.</title>
        <authorList>
            <person name="Tanaka N."/>
            <person name="Shiwa Y."/>
            <person name="Fujita N."/>
        </authorList>
    </citation>
    <scope>NUCLEOTIDE SEQUENCE [LARGE SCALE GENOMIC DNA]</scope>
    <source>
        <strain evidence="3">Gos25-1</strain>
    </source>
</reference>
<keyword evidence="1" id="KW-0472">Membrane</keyword>
<evidence type="ECO:0000256" key="1">
    <source>
        <dbReference type="SAM" id="Phobius"/>
    </source>
</evidence>
<sequence length="51" mass="5609">MKMKSIYIVALLLVVASLVLTIAGKPNEFLSSIVNVIVIVLLVRDIGKEKR</sequence>
<comment type="caution">
    <text evidence="2">The sequence shown here is derived from an EMBL/GenBank/DDBJ whole genome shotgun (WGS) entry which is preliminary data.</text>
</comment>
<evidence type="ECO:0000313" key="2">
    <source>
        <dbReference type="EMBL" id="GCF92523.1"/>
    </source>
</evidence>
<keyword evidence="3" id="KW-1185">Reference proteome</keyword>
<feature type="transmembrane region" description="Helical" evidence="1">
    <location>
        <begin position="5"/>
        <end position="23"/>
    </location>
</feature>
<accession>A0A4P5PGA2</accession>